<accession>A0A395GWQ8</accession>
<feature type="transmembrane region" description="Helical" evidence="3">
    <location>
        <begin position="46"/>
        <end position="66"/>
    </location>
</feature>
<sequence>MAPRPNDCGYGKVSTSEDITTDDERGTFLGVQRHTLVSSLPRETQSIAIILVAFLGLLNLSLVIFIGHQYSQRGVSNPVFPQSIYLPIQEALRYKEVLFTSGFGDERTKYMGNSTAADQAWYELYPRTVVRIPKSSADQLVNKTLPIAGNEDYFPVLISVFHELHCLDSIRHLYYGHVEGFSEDPIINKAILAPGHIDHCFDSLRQTIMCNADISPVPYQWVESRGKAMGSLGVPHTCRDYDALLEWAMRPEHDIGDWDESIKPSTIP</sequence>
<name>A0A395GWQ8_9EURO</name>
<comment type="pathway">
    <text evidence="1">Mycotoxin biosynthesis.</text>
</comment>
<keyword evidence="3" id="KW-1133">Transmembrane helix</keyword>
<dbReference type="PANTHER" id="PTHR33365">
    <property type="entry name" value="YALI0B05434P"/>
    <property type="match status" value="1"/>
</dbReference>
<organism evidence="4 5">
    <name type="scientific">Aspergillus ibericus CBS 121593</name>
    <dbReference type="NCBI Taxonomy" id="1448316"/>
    <lineage>
        <taxon>Eukaryota</taxon>
        <taxon>Fungi</taxon>
        <taxon>Dikarya</taxon>
        <taxon>Ascomycota</taxon>
        <taxon>Pezizomycotina</taxon>
        <taxon>Eurotiomycetes</taxon>
        <taxon>Eurotiomycetidae</taxon>
        <taxon>Eurotiales</taxon>
        <taxon>Aspergillaceae</taxon>
        <taxon>Aspergillus</taxon>
        <taxon>Aspergillus subgen. Circumdati</taxon>
    </lineage>
</organism>
<dbReference type="Pfam" id="PF11807">
    <property type="entry name" value="UstYa"/>
    <property type="match status" value="1"/>
</dbReference>
<evidence type="ECO:0000256" key="3">
    <source>
        <dbReference type="SAM" id="Phobius"/>
    </source>
</evidence>
<dbReference type="OrthoDB" id="3687641at2759"/>
<evidence type="ECO:0000256" key="2">
    <source>
        <dbReference type="ARBA" id="ARBA00035112"/>
    </source>
</evidence>
<reference evidence="4 5" key="1">
    <citation type="submission" date="2018-02" db="EMBL/GenBank/DDBJ databases">
        <title>The genomes of Aspergillus section Nigri reveals drivers in fungal speciation.</title>
        <authorList>
            <consortium name="DOE Joint Genome Institute"/>
            <person name="Vesth T.C."/>
            <person name="Nybo J."/>
            <person name="Theobald S."/>
            <person name="Brandl J."/>
            <person name="Frisvad J.C."/>
            <person name="Nielsen K.F."/>
            <person name="Lyhne E.K."/>
            <person name="Kogle M.E."/>
            <person name="Kuo A."/>
            <person name="Riley R."/>
            <person name="Clum A."/>
            <person name="Nolan M."/>
            <person name="Lipzen A."/>
            <person name="Salamov A."/>
            <person name="Henrissat B."/>
            <person name="Wiebenga A."/>
            <person name="De vries R.P."/>
            <person name="Grigoriev I.V."/>
            <person name="Mortensen U.H."/>
            <person name="Andersen M.R."/>
            <person name="Baker S.E."/>
        </authorList>
    </citation>
    <scope>NUCLEOTIDE SEQUENCE [LARGE SCALE GENOMIC DNA]</scope>
    <source>
        <strain evidence="4 5">CBS 121593</strain>
    </source>
</reference>
<dbReference type="Proteomes" id="UP000249402">
    <property type="component" value="Unassembled WGS sequence"/>
</dbReference>
<evidence type="ECO:0000313" key="4">
    <source>
        <dbReference type="EMBL" id="RAL00022.1"/>
    </source>
</evidence>
<keyword evidence="3" id="KW-0812">Transmembrane</keyword>
<evidence type="ECO:0000256" key="1">
    <source>
        <dbReference type="ARBA" id="ARBA00004685"/>
    </source>
</evidence>
<dbReference type="AlphaFoldDB" id="A0A395GWQ8"/>
<dbReference type="PANTHER" id="PTHR33365:SF4">
    <property type="entry name" value="CYCLOCHLOROTINE BIOSYNTHESIS PROTEIN O"/>
    <property type="match status" value="1"/>
</dbReference>
<comment type="similarity">
    <text evidence="2">Belongs to the ustYa family.</text>
</comment>
<gene>
    <name evidence="4" type="ORF">BO80DRAFT_446036</name>
</gene>
<evidence type="ECO:0000313" key="5">
    <source>
        <dbReference type="Proteomes" id="UP000249402"/>
    </source>
</evidence>
<dbReference type="InterPro" id="IPR021765">
    <property type="entry name" value="UstYa-like"/>
</dbReference>
<keyword evidence="5" id="KW-1185">Reference proteome</keyword>
<dbReference type="GeneID" id="37226396"/>
<dbReference type="STRING" id="1448316.A0A395GWQ8"/>
<dbReference type="VEuPathDB" id="FungiDB:BO80DRAFT_446036"/>
<dbReference type="EMBL" id="KZ824443">
    <property type="protein sequence ID" value="RAL00022.1"/>
    <property type="molecule type" value="Genomic_DNA"/>
</dbReference>
<proteinExistence type="inferred from homology"/>
<dbReference type="RefSeq" id="XP_025574349.1">
    <property type="nucleotide sequence ID" value="XM_025721531.1"/>
</dbReference>
<protein>
    <recommendedName>
        <fullName evidence="6">Tat pathway signal sequence</fullName>
    </recommendedName>
</protein>
<keyword evidence="3" id="KW-0472">Membrane</keyword>
<dbReference type="GO" id="GO:0043386">
    <property type="term" value="P:mycotoxin biosynthetic process"/>
    <property type="evidence" value="ECO:0007669"/>
    <property type="project" value="InterPro"/>
</dbReference>
<evidence type="ECO:0008006" key="6">
    <source>
        <dbReference type="Google" id="ProtNLM"/>
    </source>
</evidence>